<proteinExistence type="predicted"/>
<dbReference type="OrthoDB" id="9991317at2759"/>
<protein>
    <submittedName>
        <fullName evidence="2">Uncharacterized protein</fullName>
    </submittedName>
</protein>
<feature type="region of interest" description="Disordered" evidence="1">
    <location>
        <begin position="85"/>
        <end position="106"/>
    </location>
</feature>
<comment type="caution">
    <text evidence="2">The sequence shown here is derived from an EMBL/GenBank/DDBJ whole genome shotgun (WGS) entry which is preliminary data.</text>
</comment>
<dbReference type="EMBL" id="MU157871">
    <property type="protein sequence ID" value="KAF9526475.1"/>
    <property type="molecule type" value="Genomic_DNA"/>
</dbReference>
<accession>A0A9P6JNA4</accession>
<evidence type="ECO:0000313" key="3">
    <source>
        <dbReference type="Proteomes" id="UP000807306"/>
    </source>
</evidence>
<dbReference type="AlphaFoldDB" id="A0A9P6JNA4"/>
<organism evidence="2 3">
    <name type="scientific">Crepidotus variabilis</name>
    <dbReference type="NCBI Taxonomy" id="179855"/>
    <lineage>
        <taxon>Eukaryota</taxon>
        <taxon>Fungi</taxon>
        <taxon>Dikarya</taxon>
        <taxon>Basidiomycota</taxon>
        <taxon>Agaricomycotina</taxon>
        <taxon>Agaricomycetes</taxon>
        <taxon>Agaricomycetidae</taxon>
        <taxon>Agaricales</taxon>
        <taxon>Agaricineae</taxon>
        <taxon>Crepidotaceae</taxon>
        <taxon>Crepidotus</taxon>
    </lineage>
</organism>
<sequence length="879" mass="96782">MRQAVQRSTPTLAECLLSDQSEGQTVALAVRESITPTTYSSVLMSETLKQPTAGNSTTLFGGAQNVYINKSTFNVVHAWDDDKQTTSGSQIQSRSNTSTHELTSSSTPASNILYQKSMLPKGRGYPLWFPQAGLNLPSEYRANGFSIGDVGYFTSDGGFEYLFNILLPTDHPFNGSASEVPEGFVPVGPINSRDIREHWDFEPGAYIGSPSVETSQEDSYAWNSGLIFRSSAPEGAILTMPLGARKLELSSTTAFRKYITQHAENWYKFVNGPRGRNLANGELRLIYGCDKSTAWGMATFSNACNPKLKFRKSQNMSGAASAYSWEHSSMAESVKVGPYLHDNEGLLDFGPTPLRNQCLFLRTMTVTLAEDVWEGLDIGRSVPRAPRRTGATDTTAVGGDNRIMTLLNSLSGTLNTLDGSGLNVVLHPSTIINNILLRLHPSAKMAITTDAVWQTVLTSNWMSQTIESLTYQLGLNEQPVLVEGVVCLDPLSTFSKSTHVESTQKEVLASKESVGNIVTEASLHVSERHADLGTPSHSRLPPTNIRSDISTTIQSREDSSNVIPDGDINMPSSLANLGQSLQRRFHQTGHLLDICNAIKHLEKAVLLTPEDDPNLPSYLAKLGSSLYSRFKLTGDVIDVSTAIRHEEKAVLLTAEDHPAMSQRLDNLGISFRDRFQQTGDLSDISNSIKHHEHSVLLTSASHVELPGRLTHLGWSLLDRFQQMGNLGDISAAIKYEEQAVLLTSEDHPGLLLHLDNLGLLLHSRFKKTADLSDVWNAINHKQKAVLRTPDDHPNLHVRLHSLGISFQSRFKLTGSIGDISLAIEHLERAVLLIPKGHPRTRQLLCDLGNSFAERYKSTHDEIDKSNAHKCRRRAKRHSS</sequence>
<evidence type="ECO:0000256" key="1">
    <source>
        <dbReference type="SAM" id="MobiDB-lite"/>
    </source>
</evidence>
<keyword evidence="3" id="KW-1185">Reference proteome</keyword>
<dbReference type="Proteomes" id="UP000807306">
    <property type="component" value="Unassembled WGS sequence"/>
</dbReference>
<name>A0A9P6JNA4_9AGAR</name>
<evidence type="ECO:0000313" key="2">
    <source>
        <dbReference type="EMBL" id="KAF9526475.1"/>
    </source>
</evidence>
<dbReference type="Gene3D" id="1.25.40.10">
    <property type="entry name" value="Tetratricopeptide repeat domain"/>
    <property type="match status" value="1"/>
</dbReference>
<gene>
    <name evidence="2" type="ORF">CPB83DRAFT_896137</name>
</gene>
<reference evidence="2" key="1">
    <citation type="submission" date="2020-11" db="EMBL/GenBank/DDBJ databases">
        <authorList>
            <consortium name="DOE Joint Genome Institute"/>
            <person name="Ahrendt S."/>
            <person name="Riley R."/>
            <person name="Andreopoulos W."/>
            <person name="Labutti K."/>
            <person name="Pangilinan J."/>
            <person name="Ruiz-Duenas F.J."/>
            <person name="Barrasa J.M."/>
            <person name="Sanchez-Garcia M."/>
            <person name="Camarero S."/>
            <person name="Miyauchi S."/>
            <person name="Serrano A."/>
            <person name="Linde D."/>
            <person name="Babiker R."/>
            <person name="Drula E."/>
            <person name="Ayuso-Fernandez I."/>
            <person name="Pacheco R."/>
            <person name="Padilla G."/>
            <person name="Ferreira P."/>
            <person name="Barriuso J."/>
            <person name="Kellner H."/>
            <person name="Castanera R."/>
            <person name="Alfaro M."/>
            <person name="Ramirez L."/>
            <person name="Pisabarro A.G."/>
            <person name="Kuo A."/>
            <person name="Tritt A."/>
            <person name="Lipzen A."/>
            <person name="He G."/>
            <person name="Yan M."/>
            <person name="Ng V."/>
            <person name="Cullen D."/>
            <person name="Martin F."/>
            <person name="Rosso M.-N."/>
            <person name="Henrissat B."/>
            <person name="Hibbett D."/>
            <person name="Martinez A.T."/>
            <person name="Grigoriev I.V."/>
        </authorList>
    </citation>
    <scope>NUCLEOTIDE SEQUENCE</scope>
    <source>
        <strain evidence="2">CBS 506.95</strain>
    </source>
</reference>
<dbReference type="InterPro" id="IPR011990">
    <property type="entry name" value="TPR-like_helical_dom_sf"/>
</dbReference>